<protein>
    <submittedName>
        <fullName evidence="1">Uncharacterized protein</fullName>
    </submittedName>
</protein>
<organism evidence="1 2">
    <name type="scientific">Helianthus annuus</name>
    <name type="common">Common sunflower</name>
    <dbReference type="NCBI Taxonomy" id="4232"/>
    <lineage>
        <taxon>Eukaryota</taxon>
        <taxon>Viridiplantae</taxon>
        <taxon>Streptophyta</taxon>
        <taxon>Embryophyta</taxon>
        <taxon>Tracheophyta</taxon>
        <taxon>Spermatophyta</taxon>
        <taxon>Magnoliopsida</taxon>
        <taxon>eudicotyledons</taxon>
        <taxon>Gunneridae</taxon>
        <taxon>Pentapetalae</taxon>
        <taxon>asterids</taxon>
        <taxon>campanulids</taxon>
        <taxon>Asterales</taxon>
        <taxon>Asteraceae</taxon>
        <taxon>Asteroideae</taxon>
        <taxon>Heliantheae alliance</taxon>
        <taxon>Heliantheae</taxon>
        <taxon>Helianthus</taxon>
    </lineage>
</organism>
<reference evidence="2" key="1">
    <citation type="journal article" date="2017" name="Nature">
        <title>The sunflower genome provides insights into oil metabolism, flowering and Asterid evolution.</title>
        <authorList>
            <person name="Badouin H."/>
            <person name="Gouzy J."/>
            <person name="Grassa C.J."/>
            <person name="Murat F."/>
            <person name="Staton S.E."/>
            <person name="Cottret L."/>
            <person name="Lelandais-Briere C."/>
            <person name="Owens G.L."/>
            <person name="Carrere S."/>
            <person name="Mayjonade B."/>
            <person name="Legrand L."/>
            <person name="Gill N."/>
            <person name="Kane N.C."/>
            <person name="Bowers J.E."/>
            <person name="Hubner S."/>
            <person name="Bellec A."/>
            <person name="Berard A."/>
            <person name="Berges H."/>
            <person name="Blanchet N."/>
            <person name="Boniface M.C."/>
            <person name="Brunel D."/>
            <person name="Catrice O."/>
            <person name="Chaidir N."/>
            <person name="Claudel C."/>
            <person name="Donnadieu C."/>
            <person name="Faraut T."/>
            <person name="Fievet G."/>
            <person name="Helmstetter N."/>
            <person name="King M."/>
            <person name="Knapp S.J."/>
            <person name="Lai Z."/>
            <person name="Le Paslier M.C."/>
            <person name="Lippi Y."/>
            <person name="Lorenzon L."/>
            <person name="Mandel J.R."/>
            <person name="Marage G."/>
            <person name="Marchand G."/>
            <person name="Marquand E."/>
            <person name="Bret-Mestries E."/>
            <person name="Morien E."/>
            <person name="Nambeesan S."/>
            <person name="Nguyen T."/>
            <person name="Pegot-Espagnet P."/>
            <person name="Pouilly N."/>
            <person name="Raftis F."/>
            <person name="Sallet E."/>
            <person name="Schiex T."/>
            <person name="Thomas J."/>
            <person name="Vandecasteele C."/>
            <person name="Vares D."/>
            <person name="Vear F."/>
            <person name="Vautrin S."/>
            <person name="Crespi M."/>
            <person name="Mangin B."/>
            <person name="Burke J.M."/>
            <person name="Salse J."/>
            <person name="Munos S."/>
            <person name="Vincourt P."/>
            <person name="Rieseberg L.H."/>
            <person name="Langlade N.B."/>
        </authorList>
    </citation>
    <scope>NUCLEOTIDE SEQUENCE [LARGE SCALE GENOMIC DNA]</scope>
    <source>
        <strain evidence="2">cv. SF193</strain>
    </source>
</reference>
<sequence>MTCTGPCYHNPTLPRNLHNHTVNTHYTTVNAHYTTGVVPTNPAVAARIRDHKYHMYVMLRLYRCVQQLCHIITV</sequence>
<dbReference type="EMBL" id="CM007892">
    <property type="protein sequence ID" value="OTG30704.1"/>
    <property type="molecule type" value="Genomic_DNA"/>
</dbReference>
<keyword evidence="2" id="KW-1185">Reference proteome</keyword>
<evidence type="ECO:0000313" key="1">
    <source>
        <dbReference type="EMBL" id="OTG30704.1"/>
    </source>
</evidence>
<dbReference type="Proteomes" id="UP000215914">
    <property type="component" value="Chromosome 3"/>
</dbReference>
<gene>
    <name evidence="1" type="ORF">HannXRQ_Chr03g0067431</name>
</gene>
<dbReference type="AlphaFoldDB" id="A0A251V5K1"/>
<accession>A0A251V5K1</accession>
<evidence type="ECO:0000313" key="2">
    <source>
        <dbReference type="Proteomes" id="UP000215914"/>
    </source>
</evidence>
<proteinExistence type="predicted"/>
<name>A0A251V5K1_HELAN</name>
<dbReference type="InParanoid" id="A0A251V5K1"/>